<feature type="non-terminal residue" evidence="2">
    <location>
        <position position="1"/>
    </location>
</feature>
<name>A0A1V6QZ41_9EURO</name>
<feature type="region of interest" description="Disordered" evidence="1">
    <location>
        <begin position="13"/>
        <end position="65"/>
    </location>
</feature>
<gene>
    <name evidence="2" type="ORF">PENVUL_c141G04513</name>
</gene>
<proteinExistence type="predicted"/>
<dbReference type="EMBL" id="MDYP01000140">
    <property type="protein sequence ID" value="OQD94473.1"/>
    <property type="molecule type" value="Genomic_DNA"/>
</dbReference>
<evidence type="ECO:0000313" key="3">
    <source>
        <dbReference type="Proteomes" id="UP000191518"/>
    </source>
</evidence>
<comment type="caution">
    <text evidence="2">The sequence shown here is derived from an EMBL/GenBank/DDBJ whole genome shotgun (WGS) entry which is preliminary data.</text>
</comment>
<protein>
    <submittedName>
        <fullName evidence="2">Uncharacterized protein</fullName>
    </submittedName>
</protein>
<sequence>PCPLALALGALSTGSTRAAPAGNSSTSASAVPGSTSGTGAAPAGVSAALPPPPILPTGADPSPAVSIQTVPELTAYKFT</sequence>
<reference evidence="3" key="1">
    <citation type="journal article" date="2017" name="Nat. Microbiol.">
        <title>Global analysis of biosynthetic gene clusters reveals vast potential of secondary metabolite production in Penicillium species.</title>
        <authorList>
            <person name="Nielsen J.C."/>
            <person name="Grijseels S."/>
            <person name="Prigent S."/>
            <person name="Ji B."/>
            <person name="Dainat J."/>
            <person name="Nielsen K.F."/>
            <person name="Frisvad J.C."/>
            <person name="Workman M."/>
            <person name="Nielsen J."/>
        </authorList>
    </citation>
    <scope>NUCLEOTIDE SEQUENCE [LARGE SCALE GENOMIC DNA]</scope>
    <source>
        <strain evidence="3">IBT 29486</strain>
    </source>
</reference>
<keyword evidence="3" id="KW-1185">Reference proteome</keyword>
<accession>A0A1V6QZ41</accession>
<organism evidence="2 3">
    <name type="scientific">Penicillium vulpinum</name>
    <dbReference type="NCBI Taxonomy" id="29845"/>
    <lineage>
        <taxon>Eukaryota</taxon>
        <taxon>Fungi</taxon>
        <taxon>Dikarya</taxon>
        <taxon>Ascomycota</taxon>
        <taxon>Pezizomycotina</taxon>
        <taxon>Eurotiomycetes</taxon>
        <taxon>Eurotiomycetidae</taxon>
        <taxon>Eurotiales</taxon>
        <taxon>Aspergillaceae</taxon>
        <taxon>Penicillium</taxon>
    </lineage>
</organism>
<dbReference type="AlphaFoldDB" id="A0A1V6QZ41"/>
<evidence type="ECO:0000313" key="2">
    <source>
        <dbReference type="EMBL" id="OQD94473.1"/>
    </source>
</evidence>
<dbReference type="Proteomes" id="UP000191518">
    <property type="component" value="Unassembled WGS sequence"/>
</dbReference>
<feature type="compositionally biased region" description="Low complexity" evidence="1">
    <location>
        <begin position="32"/>
        <end position="48"/>
    </location>
</feature>
<evidence type="ECO:0000256" key="1">
    <source>
        <dbReference type="SAM" id="MobiDB-lite"/>
    </source>
</evidence>